<comment type="subcellular location">
    <subcellularLocation>
        <location evidence="10">Cell membrane</location>
        <topology evidence="10">Peripheral membrane protein</topology>
    </subcellularLocation>
    <subcellularLocation>
        <location evidence="2">Membrane</location>
        <topology evidence="2">Peripheral membrane protein</topology>
    </subcellularLocation>
</comment>
<sequence length="299" mass="32577">MAGGSQRVYKQRIKSTQSLKKVFRAQELIAASRIGKARGRTAAAAPYERAITRAVSAVATHTATDHPLTTERTDTNRAAVLVIASDRGMAGSYSASIIRETERVVARLQAEGKEVALYATGRRAISYFRYREREMAGQWSYGSDSPQADVAGEIADTLLGAFLAPEAEGGVGELHVVYTQFVNMVSQRPRRVRMLPLEVVEGVAVPGENDALPLYDFEPSPEAVLDALLPRYVRSRIFSFMLEAAASELASRQRAMHTATDNAQDLIRTYTRLANQARQADITQEISEIVSGADALAAS</sequence>
<keyword evidence="10" id="KW-1003">Cell membrane</keyword>
<evidence type="ECO:0000256" key="5">
    <source>
        <dbReference type="ARBA" id="ARBA00022781"/>
    </source>
</evidence>
<reference evidence="11 12" key="1">
    <citation type="submission" date="2020-05" db="EMBL/GenBank/DDBJ databases">
        <title>Genome sequence of Isoptericola sp. JC619 isolated from Chilika lagoon, India.</title>
        <authorList>
            <person name="Kumar D."/>
            <person name="Appam K."/>
            <person name="Gandham S."/>
            <person name="Uppada J."/>
            <person name="Sasikala C."/>
            <person name="Venkata Ramana C."/>
        </authorList>
    </citation>
    <scope>NUCLEOTIDE SEQUENCE [LARGE SCALE GENOMIC DNA]</scope>
    <source>
        <strain evidence="11 12">JC619</strain>
    </source>
</reference>
<keyword evidence="9 10" id="KW-0066">ATP synthesis</keyword>
<evidence type="ECO:0000256" key="1">
    <source>
        <dbReference type="ARBA" id="ARBA00003456"/>
    </source>
</evidence>
<dbReference type="InterPro" id="IPR023632">
    <property type="entry name" value="ATP_synth_F1_gsu_CS"/>
</dbReference>
<dbReference type="Gene3D" id="3.40.1380.10">
    <property type="match status" value="1"/>
</dbReference>
<dbReference type="AlphaFoldDB" id="A0A849KBK7"/>
<dbReference type="Proteomes" id="UP000557204">
    <property type="component" value="Unassembled WGS sequence"/>
</dbReference>
<evidence type="ECO:0000256" key="3">
    <source>
        <dbReference type="ARBA" id="ARBA00007681"/>
    </source>
</evidence>
<gene>
    <name evidence="10" type="primary">atpG</name>
    <name evidence="11" type="ORF">HLI28_00275</name>
</gene>
<evidence type="ECO:0000256" key="7">
    <source>
        <dbReference type="ARBA" id="ARBA00023136"/>
    </source>
</evidence>
<keyword evidence="4 10" id="KW-0813">Transport</keyword>
<evidence type="ECO:0000256" key="4">
    <source>
        <dbReference type="ARBA" id="ARBA00022448"/>
    </source>
</evidence>
<dbReference type="PANTHER" id="PTHR11693">
    <property type="entry name" value="ATP SYNTHASE GAMMA CHAIN"/>
    <property type="match status" value="1"/>
</dbReference>
<evidence type="ECO:0000256" key="8">
    <source>
        <dbReference type="ARBA" id="ARBA00023196"/>
    </source>
</evidence>
<dbReference type="Pfam" id="PF00231">
    <property type="entry name" value="ATP-synt"/>
    <property type="match status" value="1"/>
</dbReference>
<evidence type="ECO:0000256" key="2">
    <source>
        <dbReference type="ARBA" id="ARBA00004170"/>
    </source>
</evidence>
<evidence type="ECO:0000313" key="11">
    <source>
        <dbReference type="EMBL" id="NNU25983.1"/>
    </source>
</evidence>
<dbReference type="PROSITE" id="PS00153">
    <property type="entry name" value="ATPASE_GAMMA"/>
    <property type="match status" value="1"/>
</dbReference>
<evidence type="ECO:0000256" key="10">
    <source>
        <dbReference type="HAMAP-Rule" id="MF_00815"/>
    </source>
</evidence>
<comment type="similarity">
    <text evidence="3 10">Belongs to the ATPase gamma chain family.</text>
</comment>
<keyword evidence="5 10" id="KW-0375">Hydrogen ion transport</keyword>
<dbReference type="GO" id="GO:0046933">
    <property type="term" value="F:proton-transporting ATP synthase activity, rotational mechanism"/>
    <property type="evidence" value="ECO:0007669"/>
    <property type="project" value="UniProtKB-UniRule"/>
</dbReference>
<protein>
    <recommendedName>
        <fullName evidence="10">ATP synthase gamma chain</fullName>
    </recommendedName>
    <alternativeName>
        <fullName evidence="10">ATP synthase F1 sector gamma subunit</fullName>
    </alternativeName>
    <alternativeName>
        <fullName evidence="10">F-ATPase gamma subunit</fullName>
    </alternativeName>
</protein>
<comment type="function">
    <text evidence="1 10">Produces ATP from ADP in the presence of a proton gradient across the membrane. The gamma chain is believed to be important in regulating ATPase activity and the flow of protons through the CF(0) complex.</text>
</comment>
<dbReference type="Gene3D" id="1.10.287.80">
    <property type="entry name" value="ATP synthase, gamma subunit, helix hairpin domain"/>
    <property type="match status" value="1"/>
</dbReference>
<dbReference type="GO" id="GO:0042777">
    <property type="term" value="P:proton motive force-driven plasma membrane ATP synthesis"/>
    <property type="evidence" value="ECO:0007669"/>
    <property type="project" value="UniProtKB-UniRule"/>
</dbReference>
<evidence type="ECO:0000256" key="6">
    <source>
        <dbReference type="ARBA" id="ARBA00023065"/>
    </source>
</evidence>
<proteinExistence type="inferred from homology"/>
<keyword evidence="12" id="KW-1185">Reference proteome</keyword>
<dbReference type="GO" id="GO:0005524">
    <property type="term" value="F:ATP binding"/>
    <property type="evidence" value="ECO:0007669"/>
    <property type="project" value="UniProtKB-UniRule"/>
</dbReference>
<comment type="subunit">
    <text evidence="10">F-type ATPases have 2 components, CF(1) - the catalytic core - and CF(0) - the membrane proton channel. CF(1) has five subunits: alpha(3), beta(3), gamma(1), delta(1), epsilon(1). CF(0) has three main subunits: a, b and c.</text>
</comment>
<comment type="caution">
    <text evidence="11">The sequence shown here is derived from an EMBL/GenBank/DDBJ whole genome shotgun (WGS) entry which is preliminary data.</text>
</comment>
<dbReference type="CDD" id="cd12151">
    <property type="entry name" value="F1-ATPase_gamma"/>
    <property type="match status" value="1"/>
</dbReference>
<evidence type="ECO:0000256" key="9">
    <source>
        <dbReference type="ARBA" id="ARBA00023310"/>
    </source>
</evidence>
<dbReference type="EMBL" id="JABFAJ010000001">
    <property type="protein sequence ID" value="NNU25983.1"/>
    <property type="molecule type" value="Genomic_DNA"/>
</dbReference>
<dbReference type="PRINTS" id="PR00126">
    <property type="entry name" value="ATPASEGAMMA"/>
</dbReference>
<dbReference type="GO" id="GO:0005886">
    <property type="term" value="C:plasma membrane"/>
    <property type="evidence" value="ECO:0007669"/>
    <property type="project" value="UniProtKB-SubCell"/>
</dbReference>
<dbReference type="InterPro" id="IPR000131">
    <property type="entry name" value="ATP_synth_F1_gsu"/>
</dbReference>
<dbReference type="NCBIfam" id="NF004145">
    <property type="entry name" value="PRK05621.1-2"/>
    <property type="match status" value="1"/>
</dbReference>
<keyword evidence="6 10" id="KW-0406">Ion transport</keyword>
<name>A0A849KBK7_9MICO</name>
<keyword evidence="7 10" id="KW-0472">Membrane</keyword>
<dbReference type="GO" id="GO:0045259">
    <property type="term" value="C:proton-transporting ATP synthase complex"/>
    <property type="evidence" value="ECO:0007669"/>
    <property type="project" value="UniProtKB-KW"/>
</dbReference>
<accession>A0A849KBK7</accession>
<organism evidence="11 12">
    <name type="scientific">Isoptericola sediminis</name>
    <dbReference type="NCBI Taxonomy" id="2733572"/>
    <lineage>
        <taxon>Bacteria</taxon>
        <taxon>Bacillati</taxon>
        <taxon>Actinomycetota</taxon>
        <taxon>Actinomycetes</taxon>
        <taxon>Micrococcales</taxon>
        <taxon>Promicromonosporaceae</taxon>
        <taxon>Isoptericola</taxon>
    </lineage>
</organism>
<dbReference type="SUPFAM" id="SSF52943">
    <property type="entry name" value="ATP synthase (F1-ATPase), gamma subunit"/>
    <property type="match status" value="1"/>
</dbReference>
<evidence type="ECO:0000313" key="12">
    <source>
        <dbReference type="Proteomes" id="UP000557204"/>
    </source>
</evidence>
<dbReference type="InterPro" id="IPR035968">
    <property type="entry name" value="ATP_synth_F1_ATPase_gsu"/>
</dbReference>
<dbReference type="PANTHER" id="PTHR11693:SF22">
    <property type="entry name" value="ATP SYNTHASE SUBUNIT GAMMA, MITOCHONDRIAL"/>
    <property type="match status" value="1"/>
</dbReference>
<dbReference type="NCBIfam" id="TIGR01146">
    <property type="entry name" value="ATPsyn_F1gamma"/>
    <property type="match status" value="1"/>
</dbReference>
<keyword evidence="8 10" id="KW-0139">CF(1)</keyword>
<dbReference type="RefSeq" id="WP_171245498.1">
    <property type="nucleotide sequence ID" value="NZ_JABFAJ010000001.1"/>
</dbReference>
<dbReference type="HAMAP" id="MF_00815">
    <property type="entry name" value="ATP_synth_gamma_bact"/>
    <property type="match status" value="1"/>
</dbReference>